<evidence type="ECO:0000313" key="2">
    <source>
        <dbReference type="Proteomes" id="UP000015350"/>
    </source>
</evidence>
<evidence type="ECO:0000313" key="1">
    <source>
        <dbReference type="EMBL" id="EPY00614.1"/>
    </source>
</evidence>
<accession>S9S7M0</accession>
<protein>
    <submittedName>
        <fullName evidence="1">Uncharacterized protein</fullName>
    </submittedName>
</protein>
<sequence>MTNDPAGMDMPSTLVIGGKAVDGRTTEARRYKAICADLATDLGATPSTAEWALIQRAAGLMIQSERIECAIATGGTADVDVYCKLVNSLGRVLTQLGTKRRAKDITPGKTIDAHAAVILGDEP</sequence>
<dbReference type="RefSeq" id="WP_021133328.1">
    <property type="nucleotide sequence ID" value="NZ_AQPH01000079.1"/>
</dbReference>
<reference evidence="1 2" key="1">
    <citation type="submission" date="2013-04" db="EMBL/GenBank/DDBJ databases">
        <authorList>
            <person name="Kuznetsov B."/>
            <person name="Ivanovsky R."/>
        </authorList>
    </citation>
    <scope>NUCLEOTIDE SEQUENCE [LARGE SCALE GENOMIC DNA]</scope>
    <source>
        <strain evidence="1 2">MGU-K5</strain>
    </source>
</reference>
<gene>
    <name evidence="1" type="ORF">K678_15204</name>
</gene>
<organism evidence="1 2">
    <name type="scientific">Magnetospirillum fulvum MGU-K5</name>
    <dbReference type="NCBI Taxonomy" id="1316936"/>
    <lineage>
        <taxon>Bacteria</taxon>
        <taxon>Pseudomonadati</taxon>
        <taxon>Pseudomonadota</taxon>
        <taxon>Alphaproteobacteria</taxon>
        <taxon>Rhodospirillales</taxon>
        <taxon>Rhodospirillaceae</taxon>
        <taxon>Magnetospirillum</taxon>
    </lineage>
</organism>
<dbReference type="AlphaFoldDB" id="S9S7M0"/>
<dbReference type="OrthoDB" id="7568253at2"/>
<proteinExistence type="predicted"/>
<dbReference type="STRING" id="1316936.K678_15204"/>
<name>S9S7M0_MAGFU</name>
<comment type="caution">
    <text evidence="1">The sequence shown here is derived from an EMBL/GenBank/DDBJ whole genome shotgun (WGS) entry which is preliminary data.</text>
</comment>
<dbReference type="EMBL" id="AQPH01000079">
    <property type="protein sequence ID" value="EPY00614.1"/>
    <property type="molecule type" value="Genomic_DNA"/>
</dbReference>
<dbReference type="Proteomes" id="UP000015350">
    <property type="component" value="Unassembled WGS sequence"/>
</dbReference>